<evidence type="ECO:0000256" key="3">
    <source>
        <dbReference type="SAM" id="MobiDB-lite"/>
    </source>
</evidence>
<reference evidence="4" key="1">
    <citation type="submission" date="2022-08" db="EMBL/GenBank/DDBJ databases">
        <title>Novel sulfate-reducing endosymbionts in the free-living metamonad Anaeramoeba.</title>
        <authorList>
            <person name="Jerlstrom-Hultqvist J."/>
            <person name="Cepicka I."/>
            <person name="Gallot-Lavallee L."/>
            <person name="Salas-Leiva D."/>
            <person name="Curtis B.A."/>
            <person name="Zahonova K."/>
            <person name="Pipaliya S."/>
            <person name="Dacks J."/>
            <person name="Roger A.J."/>
        </authorList>
    </citation>
    <scope>NUCLEOTIDE SEQUENCE</scope>
    <source>
        <strain evidence="4">Schooner1</strain>
    </source>
</reference>
<evidence type="ECO:0000313" key="4">
    <source>
        <dbReference type="EMBL" id="KAJ6253453.1"/>
    </source>
</evidence>
<dbReference type="EMBL" id="JAOAOG010000030">
    <property type="protein sequence ID" value="KAJ6253453.1"/>
    <property type="molecule type" value="Genomic_DNA"/>
</dbReference>
<comment type="subunit">
    <text evidence="2">Tetramer of two alpha and two beta subunits.</text>
</comment>
<sequence>MSSTDSDSDQREFDWVERFCNKRGNEFFCLIDEEYVNSNFNLTGLRQNVRHYKPALKFIRNTEEPNLELMSEEKALEIEEDTEHLYGLIHSRYIVTDEGMRRMAKKYRAGIFGKCPNVFCKKQPCLPIGLYDEPKKDTVKLYCPKCRDIYSPKLRYRKIDGAYFGTTFPHLLLNIRETIRPSEPPQEYTPTIFGFQIDKIDLENENNEKIEKDEDLNQNKNEEFKKEQKKENIK</sequence>
<dbReference type="PANTHER" id="PTHR11740">
    <property type="entry name" value="CASEIN KINASE II SUBUNIT BETA"/>
    <property type="match status" value="1"/>
</dbReference>
<dbReference type="InterPro" id="IPR035991">
    <property type="entry name" value="Casein_kinase_II_beta-like"/>
</dbReference>
<comment type="caution">
    <text evidence="4">The sequence shown here is derived from an EMBL/GenBank/DDBJ whole genome shotgun (WGS) entry which is preliminary data.</text>
</comment>
<dbReference type="PROSITE" id="PS01101">
    <property type="entry name" value="CK2_BETA"/>
    <property type="match status" value="1"/>
</dbReference>
<accession>A0ABQ8Z9K0</accession>
<name>A0ABQ8Z9K0_9EUKA</name>
<evidence type="ECO:0000256" key="1">
    <source>
        <dbReference type="ARBA" id="ARBA00006941"/>
    </source>
</evidence>
<proteinExistence type="inferred from homology"/>
<dbReference type="InterPro" id="IPR000704">
    <property type="entry name" value="Casein_kinase_II_reg-sub"/>
</dbReference>
<dbReference type="PANTHER" id="PTHR11740:SF0">
    <property type="entry name" value="CASEIN KINASE II SUBUNIT BETA"/>
    <property type="match status" value="1"/>
</dbReference>
<dbReference type="InterPro" id="IPR016149">
    <property type="entry name" value="Casein_kin_II_reg-sub_N"/>
</dbReference>
<keyword evidence="4" id="KW-0808">Transferase</keyword>
<dbReference type="PRINTS" id="PR00472">
    <property type="entry name" value="CASNKINASEII"/>
</dbReference>
<feature type="region of interest" description="Disordered" evidence="3">
    <location>
        <begin position="204"/>
        <end position="234"/>
    </location>
</feature>
<gene>
    <name evidence="4" type="ORF">M0813_13424</name>
</gene>
<organism evidence="4 5">
    <name type="scientific">Anaeramoeba flamelloides</name>
    <dbReference type="NCBI Taxonomy" id="1746091"/>
    <lineage>
        <taxon>Eukaryota</taxon>
        <taxon>Metamonada</taxon>
        <taxon>Anaeramoebidae</taxon>
        <taxon>Anaeramoeba</taxon>
    </lineage>
</organism>
<dbReference type="Gene3D" id="2.20.25.20">
    <property type="match status" value="1"/>
</dbReference>
<dbReference type="GO" id="GO:0016301">
    <property type="term" value="F:kinase activity"/>
    <property type="evidence" value="ECO:0007669"/>
    <property type="project" value="UniProtKB-KW"/>
</dbReference>
<dbReference type="SMART" id="SM01085">
    <property type="entry name" value="CK_II_beta"/>
    <property type="match status" value="1"/>
</dbReference>
<keyword evidence="4" id="KW-0418">Kinase</keyword>
<dbReference type="SUPFAM" id="SSF57798">
    <property type="entry name" value="Casein kinase II beta subunit"/>
    <property type="match status" value="1"/>
</dbReference>
<dbReference type="Pfam" id="PF01214">
    <property type="entry name" value="CK_II_beta"/>
    <property type="match status" value="1"/>
</dbReference>
<comment type="similarity">
    <text evidence="1 2">Belongs to the casein kinase 2 subunit beta family.</text>
</comment>
<protein>
    <recommendedName>
        <fullName evidence="2">Casein kinase II subunit beta</fullName>
        <shortName evidence="2">CK II beta</shortName>
    </recommendedName>
</protein>
<dbReference type="Proteomes" id="UP001150062">
    <property type="component" value="Unassembled WGS sequence"/>
</dbReference>
<evidence type="ECO:0000313" key="5">
    <source>
        <dbReference type="Proteomes" id="UP001150062"/>
    </source>
</evidence>
<dbReference type="Gene3D" id="1.10.1820.10">
    <property type="entry name" value="protein kinase ck2 holoenzyme, chain C, domain 1"/>
    <property type="match status" value="1"/>
</dbReference>
<evidence type="ECO:0000256" key="2">
    <source>
        <dbReference type="RuleBase" id="RU361268"/>
    </source>
</evidence>
<keyword evidence="5" id="KW-1185">Reference proteome</keyword>